<evidence type="ECO:0000256" key="2">
    <source>
        <dbReference type="ARBA" id="ARBA00023015"/>
    </source>
</evidence>
<evidence type="ECO:0000313" key="6">
    <source>
        <dbReference type="Proteomes" id="UP000321513"/>
    </source>
</evidence>
<dbReference type="Pfam" id="PF02357">
    <property type="entry name" value="NusG"/>
    <property type="match status" value="1"/>
</dbReference>
<evidence type="ECO:0000256" key="1">
    <source>
        <dbReference type="ARBA" id="ARBA00022814"/>
    </source>
</evidence>
<accession>A0A512BDB6</accession>
<evidence type="ECO:0000256" key="3">
    <source>
        <dbReference type="ARBA" id="ARBA00023163"/>
    </source>
</evidence>
<dbReference type="PANTHER" id="PTHR30265">
    <property type="entry name" value="RHO-INTERACTING TRANSCRIPTION TERMINATION FACTOR NUSG"/>
    <property type="match status" value="1"/>
</dbReference>
<comment type="caution">
    <text evidence="5">The sequence shown here is derived from an EMBL/GenBank/DDBJ whole genome shotgun (WGS) entry which is preliminary data.</text>
</comment>
<dbReference type="OrthoDB" id="9796143at2"/>
<feature type="domain" description="NusG-like N-terminal" evidence="4">
    <location>
        <begin position="4"/>
        <end position="101"/>
    </location>
</feature>
<dbReference type="InterPro" id="IPR043425">
    <property type="entry name" value="NusG-like"/>
</dbReference>
<dbReference type="Gene3D" id="3.30.70.940">
    <property type="entry name" value="NusG, N-terminal domain"/>
    <property type="match status" value="1"/>
</dbReference>
<keyword evidence="6" id="KW-1185">Reference proteome</keyword>
<dbReference type="EMBL" id="BJYT01000008">
    <property type="protein sequence ID" value="GEO09924.1"/>
    <property type="molecule type" value="Genomic_DNA"/>
</dbReference>
<protein>
    <submittedName>
        <fullName evidence="5">Transcriptional antiterminator</fullName>
    </submittedName>
</protein>
<dbReference type="GO" id="GO:0031564">
    <property type="term" value="P:transcription antitermination"/>
    <property type="evidence" value="ECO:0007669"/>
    <property type="project" value="UniProtKB-KW"/>
</dbReference>
<sequence length="168" mass="19613">MENDKKWFAIYTKPRWEKKVSRVLEQKGIVCWCPLRKVEKQWSDRKKIIEEPLFTSYVFVNIDEKEKTPVLMTDGVLNFVYYVGKPAVIRDEEIDIIKKYLSEKDASVSVQSLNSLDENTRIKVNHGVFMDTTGTVLKGGKKKVFVKLESLDQVMIVEFPIEYLSPLF</sequence>
<keyword evidence="3" id="KW-0804">Transcription</keyword>
<dbReference type="SUPFAM" id="SSF82679">
    <property type="entry name" value="N-utilization substance G protein NusG, N-terminal domain"/>
    <property type="match status" value="1"/>
</dbReference>
<keyword evidence="2" id="KW-0805">Transcription regulation</keyword>
<dbReference type="AlphaFoldDB" id="A0A512BDB6"/>
<name>A0A512BDB6_9BACT</name>
<dbReference type="PANTHER" id="PTHR30265:SF4">
    <property type="entry name" value="KOW MOTIF FAMILY PROTEIN, EXPRESSED"/>
    <property type="match status" value="1"/>
</dbReference>
<dbReference type="SMART" id="SM00738">
    <property type="entry name" value="NGN"/>
    <property type="match status" value="1"/>
</dbReference>
<dbReference type="CDD" id="cd09895">
    <property type="entry name" value="NGN_SP_UpxY"/>
    <property type="match status" value="1"/>
</dbReference>
<evidence type="ECO:0000313" key="5">
    <source>
        <dbReference type="EMBL" id="GEO09924.1"/>
    </source>
</evidence>
<evidence type="ECO:0000259" key="4">
    <source>
        <dbReference type="SMART" id="SM00738"/>
    </source>
</evidence>
<dbReference type="NCBIfam" id="NF033644">
    <property type="entry name" value="antiterm_UpxY"/>
    <property type="match status" value="1"/>
</dbReference>
<dbReference type="InterPro" id="IPR036735">
    <property type="entry name" value="NGN_dom_sf"/>
</dbReference>
<gene>
    <name evidence="5" type="ORF">SAE01_24200</name>
</gene>
<dbReference type="InterPro" id="IPR006645">
    <property type="entry name" value="NGN-like_dom"/>
</dbReference>
<dbReference type="RefSeq" id="WP_147204037.1">
    <property type="nucleotide sequence ID" value="NZ_BJYT01000008.1"/>
</dbReference>
<keyword evidence="1" id="KW-0889">Transcription antitermination</keyword>
<dbReference type="Proteomes" id="UP000321513">
    <property type="component" value="Unassembled WGS sequence"/>
</dbReference>
<dbReference type="GO" id="GO:0006354">
    <property type="term" value="P:DNA-templated transcription elongation"/>
    <property type="evidence" value="ECO:0007669"/>
    <property type="project" value="InterPro"/>
</dbReference>
<proteinExistence type="predicted"/>
<reference evidence="5 6" key="1">
    <citation type="submission" date="2019-07" db="EMBL/GenBank/DDBJ databases">
        <title>Whole genome shotgun sequence of Segetibacter aerophilus NBRC 106135.</title>
        <authorList>
            <person name="Hosoyama A."/>
            <person name="Uohara A."/>
            <person name="Ohji S."/>
            <person name="Ichikawa N."/>
        </authorList>
    </citation>
    <scope>NUCLEOTIDE SEQUENCE [LARGE SCALE GENOMIC DNA]</scope>
    <source>
        <strain evidence="5 6">NBRC 106135</strain>
    </source>
</reference>
<organism evidence="5 6">
    <name type="scientific">Segetibacter aerophilus</name>
    <dbReference type="NCBI Taxonomy" id="670293"/>
    <lineage>
        <taxon>Bacteria</taxon>
        <taxon>Pseudomonadati</taxon>
        <taxon>Bacteroidota</taxon>
        <taxon>Chitinophagia</taxon>
        <taxon>Chitinophagales</taxon>
        <taxon>Chitinophagaceae</taxon>
        <taxon>Segetibacter</taxon>
    </lineage>
</organism>